<dbReference type="InterPro" id="IPR025196">
    <property type="entry name" value="DUF4126"/>
</dbReference>
<dbReference type="OrthoDB" id="161516at2"/>
<feature type="transmembrane region" description="Helical" evidence="1">
    <location>
        <begin position="159"/>
        <end position="183"/>
    </location>
</feature>
<keyword evidence="1" id="KW-1133">Transmembrane helix</keyword>
<sequence length="202" mass="21175">MLAALTGMGLSAAAGLNAYIPFLIVALIARFTDVINLPAQFAWIESGWAIGGAAVLLFAEVVLDKVPVVDHLNDAIGTFIRPATGGLIFAATQAAEDLEQSSGFLQENPWIGVVAGIVISGLVHTGKAVTRPAVNGTTMGFGAPVVSAAEDTASVSLSLVAIFFPVIVFVLLILMVWGGFVLWRGVRRRKLAKQQALRDAGY</sequence>
<dbReference type="Pfam" id="PF13548">
    <property type="entry name" value="DUF4126"/>
    <property type="match status" value="1"/>
</dbReference>
<protein>
    <submittedName>
        <fullName evidence="3">Uncharacterized protein DUF4126</fullName>
    </submittedName>
</protein>
<dbReference type="AlphaFoldDB" id="A0A542YVJ8"/>
<keyword evidence="1" id="KW-0472">Membrane</keyword>
<evidence type="ECO:0000313" key="3">
    <source>
        <dbReference type="EMBL" id="TQL52103.1"/>
    </source>
</evidence>
<keyword evidence="4" id="KW-1185">Reference proteome</keyword>
<accession>A0A542YVJ8</accession>
<proteinExistence type="predicted"/>
<feature type="domain" description="DUF4126" evidence="2">
    <location>
        <begin position="5"/>
        <end position="184"/>
    </location>
</feature>
<feature type="transmembrane region" description="Helical" evidence="1">
    <location>
        <begin position="6"/>
        <end position="29"/>
    </location>
</feature>
<reference evidence="3 4" key="1">
    <citation type="submission" date="2019-06" db="EMBL/GenBank/DDBJ databases">
        <title>Sequencing the genomes of 1000 actinobacteria strains.</title>
        <authorList>
            <person name="Klenk H.-P."/>
        </authorList>
    </citation>
    <scope>NUCLEOTIDE SEQUENCE [LARGE SCALE GENOMIC DNA]</scope>
    <source>
        <strain evidence="3 4">DSM 12335</strain>
    </source>
</reference>
<gene>
    <name evidence="3" type="ORF">FB467_3274</name>
</gene>
<dbReference type="EMBL" id="VFOP01000001">
    <property type="protein sequence ID" value="TQL52103.1"/>
    <property type="molecule type" value="Genomic_DNA"/>
</dbReference>
<evidence type="ECO:0000259" key="2">
    <source>
        <dbReference type="Pfam" id="PF13548"/>
    </source>
</evidence>
<feature type="transmembrane region" description="Helical" evidence="1">
    <location>
        <begin position="41"/>
        <end position="63"/>
    </location>
</feature>
<name>A0A542YVJ8_9MICO</name>
<keyword evidence="1" id="KW-0812">Transmembrane</keyword>
<comment type="caution">
    <text evidence="3">The sequence shown here is derived from an EMBL/GenBank/DDBJ whole genome shotgun (WGS) entry which is preliminary data.</text>
</comment>
<dbReference type="RefSeq" id="WP_141786018.1">
    <property type="nucleotide sequence ID" value="NZ_BAAAIK010000001.1"/>
</dbReference>
<dbReference type="Proteomes" id="UP000319516">
    <property type="component" value="Unassembled WGS sequence"/>
</dbReference>
<evidence type="ECO:0000313" key="4">
    <source>
        <dbReference type="Proteomes" id="UP000319516"/>
    </source>
</evidence>
<evidence type="ECO:0000256" key="1">
    <source>
        <dbReference type="SAM" id="Phobius"/>
    </source>
</evidence>
<organism evidence="3 4">
    <name type="scientific">Ornithinicoccus hortensis</name>
    <dbReference type="NCBI Taxonomy" id="82346"/>
    <lineage>
        <taxon>Bacteria</taxon>
        <taxon>Bacillati</taxon>
        <taxon>Actinomycetota</taxon>
        <taxon>Actinomycetes</taxon>
        <taxon>Micrococcales</taxon>
        <taxon>Intrasporangiaceae</taxon>
        <taxon>Ornithinicoccus</taxon>
    </lineage>
</organism>